<gene>
    <name evidence="9" type="ORF">JMJ35_008739</name>
</gene>
<dbReference type="PANTHER" id="PTHR47540">
    <property type="entry name" value="THIAMINE REPRESSIBLE GENES REGULATORY PROTEIN THI5"/>
    <property type="match status" value="1"/>
</dbReference>
<dbReference type="AlphaFoldDB" id="A0AA39QVH0"/>
<dbReference type="PROSITE" id="PS00463">
    <property type="entry name" value="ZN2_CY6_FUNGAL_1"/>
    <property type="match status" value="1"/>
</dbReference>
<sequence>MSTKHGSSYHFLKRLKSIVMLQSREQDTLKPHPTKKLRTACDVCHRAKMKCSGGTPCAGCRDSGYECGYSVSNRIGRPKGTKNKRTLDRMSRKRSGASDKSDSGQASPVLAQTSVASLINGTGTNLASMDKSSIEPVLATGLDGASSFPGSEAFGPLSNDLSPWYNFGDFAASSPFTQQPSPTAAFFNEEPRSYPSVDSAYVSPASLFTNKGDVASLLEPNGLLSDMDRETNRTQDITASTSSSYLASSTTCNCVRNHAELLYCLKELEQRHAQPRLDVVLSSAQQALVPWRSVVECRACRHDGNQEVLILSAMSIGTVLLSLQSLCSEYHNGVISGQGYDQQGATIDVPDGMQSAIGIYEITGEERMAVKDLLISRILDKMKYTLACFKERLETLNTEKDKAAALSPKKRTISNRGTSDVERLHQGGPGDLDHLVKVWRNLDSTVQTLERVLRSGNGLHAKADAAPKKRLVC</sequence>
<organism evidence="9 10">
    <name type="scientific">Cladonia borealis</name>
    <dbReference type="NCBI Taxonomy" id="184061"/>
    <lineage>
        <taxon>Eukaryota</taxon>
        <taxon>Fungi</taxon>
        <taxon>Dikarya</taxon>
        <taxon>Ascomycota</taxon>
        <taxon>Pezizomycotina</taxon>
        <taxon>Lecanoromycetes</taxon>
        <taxon>OSLEUM clade</taxon>
        <taxon>Lecanoromycetidae</taxon>
        <taxon>Lecanorales</taxon>
        <taxon>Lecanorineae</taxon>
        <taxon>Cladoniaceae</taxon>
        <taxon>Cladonia</taxon>
    </lineage>
</organism>
<feature type="domain" description="Zn(2)-C6 fungal-type" evidence="8">
    <location>
        <begin position="40"/>
        <end position="69"/>
    </location>
</feature>
<dbReference type="PANTHER" id="PTHR47540:SF6">
    <property type="entry name" value="ZN(II)2CYS6 TRANSCRIPTION FACTOR (EUROFUNG)"/>
    <property type="match status" value="1"/>
</dbReference>
<dbReference type="PROSITE" id="PS50048">
    <property type="entry name" value="ZN2_CY6_FUNGAL_2"/>
    <property type="match status" value="1"/>
</dbReference>
<comment type="caution">
    <text evidence="9">The sequence shown here is derived from an EMBL/GenBank/DDBJ whole genome shotgun (WGS) entry which is preliminary data.</text>
</comment>
<dbReference type="InterPro" id="IPR051711">
    <property type="entry name" value="Stress_Response_Reg"/>
</dbReference>
<evidence type="ECO:0000256" key="7">
    <source>
        <dbReference type="SAM" id="MobiDB-lite"/>
    </source>
</evidence>
<dbReference type="Pfam" id="PF00172">
    <property type="entry name" value="Zn_clus"/>
    <property type="match status" value="1"/>
</dbReference>
<dbReference type="GO" id="GO:0005634">
    <property type="term" value="C:nucleus"/>
    <property type="evidence" value="ECO:0007669"/>
    <property type="project" value="UniProtKB-SubCell"/>
</dbReference>
<dbReference type="GO" id="GO:0000981">
    <property type="term" value="F:DNA-binding transcription factor activity, RNA polymerase II-specific"/>
    <property type="evidence" value="ECO:0007669"/>
    <property type="project" value="InterPro"/>
</dbReference>
<feature type="region of interest" description="Disordered" evidence="7">
    <location>
        <begin position="76"/>
        <end position="109"/>
    </location>
</feature>
<keyword evidence="6" id="KW-0175">Coiled coil</keyword>
<dbReference type="CDD" id="cd00067">
    <property type="entry name" value="GAL4"/>
    <property type="match status" value="1"/>
</dbReference>
<keyword evidence="4" id="KW-0804">Transcription</keyword>
<dbReference type="GO" id="GO:0045944">
    <property type="term" value="P:positive regulation of transcription by RNA polymerase II"/>
    <property type="evidence" value="ECO:0007669"/>
    <property type="project" value="TreeGrafter"/>
</dbReference>
<dbReference type="GO" id="GO:0008270">
    <property type="term" value="F:zinc ion binding"/>
    <property type="evidence" value="ECO:0007669"/>
    <property type="project" value="InterPro"/>
</dbReference>
<keyword evidence="3" id="KW-0238">DNA-binding</keyword>
<feature type="coiled-coil region" evidence="6">
    <location>
        <begin position="379"/>
        <end position="406"/>
    </location>
</feature>
<dbReference type="Proteomes" id="UP001166286">
    <property type="component" value="Unassembled WGS sequence"/>
</dbReference>
<keyword evidence="2" id="KW-0805">Transcription regulation</keyword>
<name>A0AA39QVH0_9LECA</name>
<evidence type="ECO:0000256" key="3">
    <source>
        <dbReference type="ARBA" id="ARBA00023125"/>
    </source>
</evidence>
<dbReference type="SUPFAM" id="SSF57701">
    <property type="entry name" value="Zn2/Cys6 DNA-binding domain"/>
    <property type="match status" value="1"/>
</dbReference>
<dbReference type="InterPro" id="IPR001138">
    <property type="entry name" value="Zn2Cys6_DnaBD"/>
</dbReference>
<evidence type="ECO:0000256" key="6">
    <source>
        <dbReference type="SAM" id="Coils"/>
    </source>
</evidence>
<dbReference type="InterPro" id="IPR036864">
    <property type="entry name" value="Zn2-C6_fun-type_DNA-bd_sf"/>
</dbReference>
<keyword evidence="10" id="KW-1185">Reference proteome</keyword>
<evidence type="ECO:0000256" key="4">
    <source>
        <dbReference type="ARBA" id="ARBA00023163"/>
    </source>
</evidence>
<dbReference type="EMBL" id="JAFEKC020000020">
    <property type="protein sequence ID" value="KAK0508463.1"/>
    <property type="molecule type" value="Genomic_DNA"/>
</dbReference>
<keyword evidence="5" id="KW-0539">Nucleus</keyword>
<evidence type="ECO:0000256" key="1">
    <source>
        <dbReference type="ARBA" id="ARBA00004123"/>
    </source>
</evidence>
<evidence type="ECO:0000313" key="9">
    <source>
        <dbReference type="EMBL" id="KAK0508463.1"/>
    </source>
</evidence>
<dbReference type="GO" id="GO:0043565">
    <property type="term" value="F:sequence-specific DNA binding"/>
    <property type="evidence" value="ECO:0007669"/>
    <property type="project" value="TreeGrafter"/>
</dbReference>
<comment type="subcellular location">
    <subcellularLocation>
        <location evidence="1">Nucleus</location>
    </subcellularLocation>
</comment>
<protein>
    <recommendedName>
        <fullName evidence="8">Zn(2)-C6 fungal-type domain-containing protein</fullName>
    </recommendedName>
</protein>
<proteinExistence type="predicted"/>
<evidence type="ECO:0000256" key="2">
    <source>
        <dbReference type="ARBA" id="ARBA00023015"/>
    </source>
</evidence>
<dbReference type="Gene3D" id="4.10.240.10">
    <property type="entry name" value="Zn(2)-C6 fungal-type DNA-binding domain"/>
    <property type="match status" value="1"/>
</dbReference>
<feature type="compositionally biased region" description="Basic and acidic residues" evidence="7">
    <location>
        <begin position="85"/>
        <end position="102"/>
    </location>
</feature>
<reference evidence="9" key="1">
    <citation type="submission" date="2023-03" db="EMBL/GenBank/DDBJ databases">
        <title>Complete genome of Cladonia borealis.</title>
        <authorList>
            <person name="Park H."/>
        </authorList>
    </citation>
    <scope>NUCLEOTIDE SEQUENCE</scope>
    <source>
        <strain evidence="9">ANT050790</strain>
    </source>
</reference>
<evidence type="ECO:0000259" key="8">
    <source>
        <dbReference type="PROSITE" id="PS50048"/>
    </source>
</evidence>
<evidence type="ECO:0000313" key="10">
    <source>
        <dbReference type="Proteomes" id="UP001166286"/>
    </source>
</evidence>
<dbReference type="SMART" id="SM00066">
    <property type="entry name" value="GAL4"/>
    <property type="match status" value="1"/>
</dbReference>
<accession>A0AA39QVH0</accession>
<evidence type="ECO:0000256" key="5">
    <source>
        <dbReference type="ARBA" id="ARBA00023242"/>
    </source>
</evidence>